<evidence type="ECO:0008006" key="4">
    <source>
        <dbReference type="Google" id="ProtNLM"/>
    </source>
</evidence>
<reference evidence="2 3" key="1">
    <citation type="submission" date="2018-08" db="EMBL/GenBank/DDBJ databases">
        <title>Sequencing the genomes of 1000 actinobacteria strains.</title>
        <authorList>
            <person name="Klenk H.-P."/>
        </authorList>
    </citation>
    <scope>NUCLEOTIDE SEQUENCE [LARGE SCALE GENOMIC DNA]</scope>
    <source>
        <strain evidence="2 3">DSM 43927</strain>
    </source>
</reference>
<proteinExistence type="predicted"/>
<protein>
    <recommendedName>
        <fullName evidence="4">Sigma-70-like protein</fullName>
    </recommendedName>
</protein>
<feature type="compositionally biased region" description="Basic and acidic residues" evidence="1">
    <location>
        <begin position="174"/>
        <end position="195"/>
    </location>
</feature>
<keyword evidence="3" id="KW-1185">Reference proteome</keyword>
<gene>
    <name evidence="2" type="ORF">DFJ69_5781</name>
</gene>
<name>A0A3D9SWC8_9ACTN</name>
<dbReference type="Proteomes" id="UP000256661">
    <property type="component" value="Unassembled WGS sequence"/>
</dbReference>
<accession>A0A3D9SWC8</accession>
<organism evidence="2 3">
    <name type="scientific">Thermomonospora umbrina</name>
    <dbReference type="NCBI Taxonomy" id="111806"/>
    <lineage>
        <taxon>Bacteria</taxon>
        <taxon>Bacillati</taxon>
        <taxon>Actinomycetota</taxon>
        <taxon>Actinomycetes</taxon>
        <taxon>Streptosporangiales</taxon>
        <taxon>Thermomonosporaceae</taxon>
        <taxon>Thermomonospora</taxon>
    </lineage>
</organism>
<evidence type="ECO:0000313" key="3">
    <source>
        <dbReference type="Proteomes" id="UP000256661"/>
    </source>
</evidence>
<evidence type="ECO:0000313" key="2">
    <source>
        <dbReference type="EMBL" id="REF00253.1"/>
    </source>
</evidence>
<feature type="region of interest" description="Disordered" evidence="1">
    <location>
        <begin position="174"/>
        <end position="221"/>
    </location>
</feature>
<comment type="caution">
    <text evidence="2">The sequence shown here is derived from an EMBL/GenBank/DDBJ whole genome shotgun (WGS) entry which is preliminary data.</text>
</comment>
<dbReference type="EMBL" id="QTTT01000001">
    <property type="protein sequence ID" value="REF00253.1"/>
    <property type="molecule type" value="Genomic_DNA"/>
</dbReference>
<sequence length="246" mass="27584">MTGRALPLRHGITLEEVDRLARTAVARARRDGWAGSDDYDGQFAVAWDAVASAVYTAEEPPSGGRLVYLAQEAVGRDHDQYRRHHGARDNARAFGAYWLGSAGPTPSPERSVVERAALAQIWPRLAPYQQRALTALATFGDYQRAADALGLAPKTFTTAISQARREFLRLWHEGETPSRPWGTDRRQGSGRDPVTRRVKNRKGLRRTEPVHGKPSTYRNHRCRCDPCREAARVEQREYKARKKAAA</sequence>
<dbReference type="AlphaFoldDB" id="A0A3D9SWC8"/>
<evidence type="ECO:0000256" key="1">
    <source>
        <dbReference type="SAM" id="MobiDB-lite"/>
    </source>
</evidence>